<dbReference type="InterPro" id="IPR027417">
    <property type="entry name" value="P-loop_NTPase"/>
</dbReference>
<evidence type="ECO:0000256" key="3">
    <source>
        <dbReference type="ARBA" id="ARBA00022679"/>
    </source>
</evidence>
<organism evidence="11 12">
    <name type="scientific">Xenorhabdus mauleonii</name>
    <dbReference type="NCBI Taxonomy" id="351675"/>
    <lineage>
        <taxon>Bacteria</taxon>
        <taxon>Pseudomonadati</taxon>
        <taxon>Pseudomonadota</taxon>
        <taxon>Gammaproteobacteria</taxon>
        <taxon>Enterobacterales</taxon>
        <taxon>Morganellaceae</taxon>
        <taxon>Xenorhabdus</taxon>
    </lineage>
</organism>
<evidence type="ECO:0000256" key="6">
    <source>
        <dbReference type="ARBA" id="ARBA00022932"/>
    </source>
</evidence>
<proteinExistence type="predicted"/>
<dbReference type="InterPro" id="IPR050238">
    <property type="entry name" value="DNA_Rep/Repair_Clamp_Loader"/>
</dbReference>
<dbReference type="EMBL" id="FORG01000016">
    <property type="protein sequence ID" value="SFJ79209.1"/>
    <property type="molecule type" value="Genomic_DNA"/>
</dbReference>
<reference evidence="11" key="2">
    <citation type="submission" date="2016-10" db="EMBL/GenBank/DDBJ databases">
        <authorList>
            <person name="de Groot N.N."/>
        </authorList>
    </citation>
    <scope>NUCLEOTIDE SEQUENCE [LARGE SCALE GENOMIC DNA]</scope>
    <source>
        <strain evidence="11">DSM 17908</strain>
    </source>
</reference>
<dbReference type="Gene3D" id="3.40.50.300">
    <property type="entry name" value="P-loop containing nucleotide triphosphate hydrolases"/>
    <property type="match status" value="1"/>
</dbReference>
<dbReference type="SUPFAM" id="SSF48019">
    <property type="entry name" value="post-AAA+ oligomerization domain-like"/>
    <property type="match status" value="1"/>
</dbReference>
<protein>
    <recommendedName>
        <fullName evidence="2">DNA polymerase III subunit delta'</fullName>
        <ecNumber evidence="1">2.7.7.7</ecNumber>
    </recommendedName>
</protein>
<dbReference type="Pfam" id="PF13177">
    <property type="entry name" value="DNA_pol3_delta2"/>
    <property type="match status" value="1"/>
</dbReference>
<dbReference type="Pfam" id="PF21500">
    <property type="entry name" value="HolB_lid"/>
    <property type="match status" value="1"/>
</dbReference>
<dbReference type="GO" id="GO:0008408">
    <property type="term" value="F:3'-5' exonuclease activity"/>
    <property type="evidence" value="ECO:0007669"/>
    <property type="project" value="InterPro"/>
</dbReference>
<sequence>MNWYPWLNHAYRQLVESHQQGRGHHAILLHAHEGTGAKALSYGLSRWLMCQNKQGMKSCGECHGCHLMLAGTHSDWHVLAPEKGKHIIGVDAVRHISERLYEYSQQGGAKIVWVPSAESLTDAASNALLKTLEEPPKNTYFLLQCQHPANLLATMRSRCFYYFLPVPETSIGLYWLQNKLPNVAPSDALTALKLSQGAPLAAEQLLQTEKWQQRNALCQAIAQALHKCDTLSLLPLLNRDDAPQFLFWLISLLSDAVKWRQQAQNYCVNQDQQALIQHLAFSQNVETLLSTVDDWVLCRHQLLSVVGINRELLLTEHLLKWEKQLCSIPSPL</sequence>
<accession>A0A1I3U9D3</accession>
<evidence type="ECO:0000256" key="2">
    <source>
        <dbReference type="ARBA" id="ARBA00014363"/>
    </source>
</evidence>
<keyword evidence="6" id="KW-0239">DNA-directed DNA polymerase</keyword>
<dbReference type="EMBL" id="NITY01000001">
    <property type="protein sequence ID" value="PHM45945.1"/>
    <property type="molecule type" value="Genomic_DNA"/>
</dbReference>
<dbReference type="SUPFAM" id="SSF52540">
    <property type="entry name" value="P-loop containing nucleoside triphosphate hydrolases"/>
    <property type="match status" value="1"/>
</dbReference>
<evidence type="ECO:0000259" key="8">
    <source>
        <dbReference type="Pfam" id="PF09115"/>
    </source>
</evidence>
<dbReference type="InterPro" id="IPR048731">
    <property type="entry name" value="HolB_lid-gammaproteobact"/>
</dbReference>
<dbReference type="PANTHER" id="PTHR11669:SF8">
    <property type="entry name" value="DNA POLYMERASE III SUBUNIT DELTA"/>
    <property type="match status" value="1"/>
</dbReference>
<dbReference type="Proteomes" id="UP000224607">
    <property type="component" value="Unassembled WGS sequence"/>
</dbReference>
<dbReference type="InterPro" id="IPR015199">
    <property type="entry name" value="DNA_pol_III_delta_C"/>
</dbReference>
<evidence type="ECO:0000256" key="5">
    <source>
        <dbReference type="ARBA" id="ARBA00022705"/>
    </source>
</evidence>
<dbReference type="GO" id="GO:0009360">
    <property type="term" value="C:DNA polymerase III complex"/>
    <property type="evidence" value="ECO:0007669"/>
    <property type="project" value="InterPro"/>
</dbReference>
<evidence type="ECO:0000313" key="12">
    <source>
        <dbReference type="Proteomes" id="UP000198919"/>
    </source>
</evidence>
<dbReference type="OrthoDB" id="9811073at2"/>
<dbReference type="Proteomes" id="UP000198919">
    <property type="component" value="Unassembled WGS sequence"/>
</dbReference>
<feature type="domain" description="DNA polymerase III delta subunit C-terminal" evidence="8">
    <location>
        <begin position="209"/>
        <end position="322"/>
    </location>
</feature>
<keyword evidence="3 10" id="KW-0808">Transferase</keyword>
<keyword evidence="4 10" id="KW-0548">Nucleotidyltransferase</keyword>
<evidence type="ECO:0000256" key="4">
    <source>
        <dbReference type="ARBA" id="ARBA00022695"/>
    </source>
</evidence>
<dbReference type="InterPro" id="IPR004622">
    <property type="entry name" value="DNA_pol_HolB"/>
</dbReference>
<name>A0A1I3U9D3_9GAMM</name>
<dbReference type="PANTHER" id="PTHR11669">
    <property type="entry name" value="REPLICATION FACTOR C / DNA POLYMERASE III GAMMA-TAU SUBUNIT"/>
    <property type="match status" value="1"/>
</dbReference>
<dbReference type="GO" id="GO:0003677">
    <property type="term" value="F:DNA binding"/>
    <property type="evidence" value="ECO:0007669"/>
    <property type="project" value="InterPro"/>
</dbReference>
<feature type="domain" description="DNA polymerase III subunit delta' AAA+ ATPase lid" evidence="9">
    <location>
        <begin position="167"/>
        <end position="207"/>
    </location>
</feature>
<dbReference type="NCBIfam" id="TIGR00678">
    <property type="entry name" value="holB"/>
    <property type="match status" value="1"/>
</dbReference>
<dbReference type="FunFam" id="3.40.50.300:FF:000890">
    <property type="entry name" value="DNA polymerase III subunit delta"/>
    <property type="match status" value="1"/>
</dbReference>
<dbReference type="NCBIfam" id="NF005941">
    <property type="entry name" value="PRK07993.1"/>
    <property type="match status" value="1"/>
</dbReference>
<dbReference type="RefSeq" id="WP_092512297.1">
    <property type="nucleotide sequence ID" value="NZ_CAWNQB010000001.1"/>
</dbReference>
<dbReference type="STRING" id="351675.SAMN05421680_11651"/>
<dbReference type="EC" id="2.7.7.7" evidence="1"/>
<dbReference type="Pfam" id="PF09115">
    <property type="entry name" value="DNApol3-delta_C"/>
    <property type="match status" value="1"/>
</dbReference>
<reference evidence="10 13" key="3">
    <citation type="journal article" date="2017" name="Nat. Microbiol.">
        <title>Natural product diversity associated with the nematode symbionts Photorhabdus and Xenorhabdus.</title>
        <authorList>
            <person name="Tobias N.J."/>
            <person name="Wolff H."/>
            <person name="Djahanschiri B."/>
            <person name="Grundmann F."/>
            <person name="Kronenwerth M."/>
            <person name="Shi Y.M."/>
            <person name="Simonyi S."/>
            <person name="Grun P."/>
            <person name="Shapiro-Ilan D."/>
            <person name="Pidot S.J."/>
            <person name="Stinear T.P."/>
            <person name="Ebersberger I."/>
            <person name="Bode H.B."/>
        </authorList>
    </citation>
    <scope>NUCLEOTIDE SEQUENCE [LARGE SCALE GENOMIC DNA]</scope>
    <source>
        <strain evidence="10 13">DSM 17908</strain>
    </source>
</reference>
<comment type="catalytic activity">
    <reaction evidence="7">
        <text>DNA(n) + a 2'-deoxyribonucleoside 5'-triphosphate = DNA(n+1) + diphosphate</text>
        <dbReference type="Rhea" id="RHEA:22508"/>
        <dbReference type="Rhea" id="RHEA-COMP:17339"/>
        <dbReference type="Rhea" id="RHEA-COMP:17340"/>
        <dbReference type="ChEBI" id="CHEBI:33019"/>
        <dbReference type="ChEBI" id="CHEBI:61560"/>
        <dbReference type="ChEBI" id="CHEBI:173112"/>
        <dbReference type="EC" id="2.7.7.7"/>
    </reaction>
</comment>
<evidence type="ECO:0000313" key="11">
    <source>
        <dbReference type="EMBL" id="SFJ79209.1"/>
    </source>
</evidence>
<evidence type="ECO:0000313" key="13">
    <source>
        <dbReference type="Proteomes" id="UP000224607"/>
    </source>
</evidence>
<keyword evidence="5" id="KW-0235">DNA replication</keyword>
<evidence type="ECO:0000313" key="10">
    <source>
        <dbReference type="EMBL" id="PHM45945.1"/>
    </source>
</evidence>
<reference evidence="12" key="1">
    <citation type="submission" date="2016-10" db="EMBL/GenBank/DDBJ databases">
        <authorList>
            <person name="Varghese N."/>
            <person name="Submissions S."/>
        </authorList>
    </citation>
    <scope>NUCLEOTIDE SEQUENCE [LARGE SCALE GENOMIC DNA]</scope>
    <source>
        <strain evidence="12">DSM 17908</strain>
    </source>
</reference>
<keyword evidence="13" id="KW-1185">Reference proteome</keyword>
<dbReference type="InterPro" id="IPR008921">
    <property type="entry name" value="DNA_pol3_clamp-load_cplx_C"/>
</dbReference>
<dbReference type="GO" id="GO:0003887">
    <property type="term" value="F:DNA-directed DNA polymerase activity"/>
    <property type="evidence" value="ECO:0007669"/>
    <property type="project" value="UniProtKB-KW"/>
</dbReference>
<dbReference type="AlphaFoldDB" id="A0A1I3U9D3"/>
<gene>
    <name evidence="11" type="ORF">SAMN05421680_11651</name>
    <name evidence="10" type="ORF">Xmau_00336</name>
</gene>
<dbReference type="Gene3D" id="1.20.272.10">
    <property type="match status" value="1"/>
</dbReference>
<dbReference type="GO" id="GO:0006261">
    <property type="term" value="P:DNA-templated DNA replication"/>
    <property type="evidence" value="ECO:0007669"/>
    <property type="project" value="TreeGrafter"/>
</dbReference>
<evidence type="ECO:0000259" key="9">
    <source>
        <dbReference type="Pfam" id="PF21500"/>
    </source>
</evidence>
<evidence type="ECO:0000256" key="7">
    <source>
        <dbReference type="ARBA" id="ARBA00049244"/>
    </source>
</evidence>
<evidence type="ECO:0000256" key="1">
    <source>
        <dbReference type="ARBA" id="ARBA00012417"/>
    </source>
</evidence>